<dbReference type="eggNOG" id="KOG0194">
    <property type="taxonomic scope" value="Eukaryota"/>
</dbReference>
<dbReference type="PANTHER" id="PTHR26392:SF92">
    <property type="entry name" value="PROTEIN KINASE DOMAIN-CONTAINING PROTEIN"/>
    <property type="match status" value="1"/>
</dbReference>
<dbReference type="HOGENOM" id="CLU_011921_0_0_1"/>
<proteinExistence type="inferred from homology"/>
<dbReference type="Gene3D" id="1.10.510.10">
    <property type="entry name" value="Transferase(Phosphotransferase) domain 1"/>
    <property type="match status" value="1"/>
</dbReference>
<dbReference type="PhylomeDB" id="B3RTG2"/>
<dbReference type="InParanoid" id="B3RTG2"/>
<dbReference type="Proteomes" id="UP000009022">
    <property type="component" value="Unassembled WGS sequence"/>
</dbReference>
<organism evidence="3 4">
    <name type="scientific">Trichoplax adhaerens</name>
    <name type="common">Trichoplax reptans</name>
    <dbReference type="NCBI Taxonomy" id="10228"/>
    <lineage>
        <taxon>Eukaryota</taxon>
        <taxon>Metazoa</taxon>
        <taxon>Placozoa</taxon>
        <taxon>Uniplacotomia</taxon>
        <taxon>Trichoplacea</taxon>
        <taxon>Trichoplacidae</taxon>
        <taxon>Trichoplax</taxon>
    </lineage>
</organism>
<dbReference type="PANTHER" id="PTHR26392">
    <property type="entry name" value="MITOGEN-ACTIVATED PROTEIN KINASE KINASE KINASE 7-RELATED"/>
    <property type="match status" value="1"/>
</dbReference>
<dbReference type="SUPFAM" id="SSF52540">
    <property type="entry name" value="P-loop containing nucleoside triphosphate hydrolases"/>
    <property type="match status" value="1"/>
</dbReference>
<accession>B3RTG2</accession>
<protein>
    <recommendedName>
        <fullName evidence="2">Protein kinase domain-containing protein</fullName>
    </recommendedName>
</protein>
<dbReference type="PROSITE" id="PS50011">
    <property type="entry name" value="PROTEIN_KINASE_DOM"/>
    <property type="match status" value="1"/>
</dbReference>
<evidence type="ECO:0000313" key="3">
    <source>
        <dbReference type="EMBL" id="EDV26689.1"/>
    </source>
</evidence>
<dbReference type="Pfam" id="PF00350">
    <property type="entry name" value="Dynamin_N"/>
    <property type="match status" value="1"/>
</dbReference>
<dbReference type="InterPro" id="IPR045063">
    <property type="entry name" value="Dynamin_N"/>
</dbReference>
<dbReference type="RefSeq" id="XP_002110685.1">
    <property type="nucleotide sequence ID" value="XM_002110649.1"/>
</dbReference>
<evidence type="ECO:0000256" key="1">
    <source>
        <dbReference type="ARBA" id="ARBA00008171"/>
    </source>
</evidence>
<dbReference type="OMA" id="THVICEL"/>
<dbReference type="InterPro" id="IPR000719">
    <property type="entry name" value="Prot_kinase_dom"/>
</dbReference>
<dbReference type="OrthoDB" id="5985366at2759"/>
<dbReference type="GO" id="GO:0005524">
    <property type="term" value="F:ATP binding"/>
    <property type="evidence" value="ECO:0007669"/>
    <property type="project" value="InterPro"/>
</dbReference>
<sequence>MNNTVESLLAEIEAVTEVDEVFDIADRLELDVDGDDFSSLKIQVKQHLLQLLSDTDQTTYLEEVKKVNAVSVDDNEARNTLSKLYASIKALAEKFDKSFAGGSNYPCKEYVEDMQSDYSLLLEEFKYPILVTGETSAGKSSLLNYLLGVDLLSVHTLSCTNRICEITYGEEPKIKLVNAYDGKVFYTESWTADNKDIAIKEIQSLISERETLQGSNSNHEMKSSEDAPYSLVRIYWPSEFLESGILVVDSPGIGEKKEVPHALRSYIFRAVAYIIVVNSANAGGIQAARLQKLLQQISGVLRNDGYLNFNPSMALFICNKWDTVAVPERELVKTDSITKLKRCWPELLMARAANNNALVPPEVVQLFEMLRDLIPISRKQKLSKSYSFMAAFVEGVQETCRCYLLRAKSMESELKEDKSRLKLLETTTQKCMKELVTEKNALINALIAKYRKFVESLNNESIVSWSENDLLDEEFDEDNLMKLQEHAVLKVRQRLNNHLELVAQEIHEDLQIAKDLLLEKFTTRLDEIFDQTQSKLVESADIENDTQTNDFYLDPRTGYSKFSELYGLYDVWTNMTAARRAAFILTSPVWVAPAFIASPIYYITKLVKTRNQQEEIQKFKQNKPEEMKAITLLILDHIGSENFARKFVVEKFDSLATSLLNSVKSTILKSLQSRIDTIKTALKDKRCPKEINKLYKPLKEDARKLLINLNNFYLQELSESSIKFKDLQGFNEESTPLSLGLKVKLYRATLHKNDEEKNVIIQVPVDKSMRDMHEFVSNCQIISTLESQNVLKFLSICYTPPPTITAIGIFENCNSTLRDLILYNETIVSESDSDTIRFRKIYSMVNQIIQGIVYLHAKELIHAHLTTENVLVSLDKDQHKLKLCHATKQCTLYEDIDFEESIIPYLAPEVLKSYYYKEASDVYSFAILFWEVWYWKLVTNLFDWNTNTCHSQKISDLFKMHKLTPKPHRNVDGICLDSLAINPNERPDIISWHDILEDITKNLQ</sequence>
<dbReference type="AlphaFoldDB" id="B3RTG2"/>
<dbReference type="CTD" id="6752430"/>
<dbReference type="SUPFAM" id="SSF56112">
    <property type="entry name" value="Protein kinase-like (PK-like)"/>
    <property type="match status" value="1"/>
</dbReference>
<keyword evidence="4" id="KW-1185">Reference proteome</keyword>
<dbReference type="KEGG" id="tad:TRIADDRAFT_54954"/>
<dbReference type="InterPro" id="IPR011009">
    <property type="entry name" value="Kinase-like_dom_sf"/>
</dbReference>
<evidence type="ECO:0000259" key="2">
    <source>
        <dbReference type="PROSITE" id="PS50011"/>
    </source>
</evidence>
<feature type="domain" description="Protein kinase" evidence="2">
    <location>
        <begin position="731"/>
        <end position="996"/>
    </location>
</feature>
<dbReference type="EMBL" id="DS985243">
    <property type="protein sequence ID" value="EDV26689.1"/>
    <property type="molecule type" value="Genomic_DNA"/>
</dbReference>
<comment type="similarity">
    <text evidence="1">Belongs to the protein kinase superfamily. TKL Ser/Thr protein kinase family. ROCO subfamily.</text>
</comment>
<dbReference type="InterPro" id="IPR001245">
    <property type="entry name" value="Ser-Thr/Tyr_kinase_cat_dom"/>
</dbReference>
<dbReference type="GO" id="GO:0004672">
    <property type="term" value="F:protein kinase activity"/>
    <property type="evidence" value="ECO:0007669"/>
    <property type="project" value="InterPro"/>
</dbReference>
<reference evidence="3 4" key="1">
    <citation type="journal article" date="2008" name="Nature">
        <title>The Trichoplax genome and the nature of placozoans.</title>
        <authorList>
            <person name="Srivastava M."/>
            <person name="Begovic E."/>
            <person name="Chapman J."/>
            <person name="Putnam N.H."/>
            <person name="Hellsten U."/>
            <person name="Kawashima T."/>
            <person name="Kuo A."/>
            <person name="Mitros T."/>
            <person name="Salamov A."/>
            <person name="Carpenter M.L."/>
            <person name="Signorovitch A.Y."/>
            <person name="Moreno M.A."/>
            <person name="Kamm K."/>
            <person name="Grimwood J."/>
            <person name="Schmutz J."/>
            <person name="Shapiro H."/>
            <person name="Grigoriev I.V."/>
            <person name="Buss L.W."/>
            <person name="Schierwater B."/>
            <person name="Dellaporta S.L."/>
            <person name="Rokhsar D.S."/>
        </authorList>
    </citation>
    <scope>NUCLEOTIDE SEQUENCE [LARGE SCALE GENOMIC DNA]</scope>
    <source>
        <strain evidence="3 4">Grell-BS-1999</strain>
    </source>
</reference>
<dbReference type="InterPro" id="IPR027417">
    <property type="entry name" value="P-loop_NTPase"/>
</dbReference>
<dbReference type="Gene3D" id="3.40.50.300">
    <property type="entry name" value="P-loop containing nucleotide triphosphate hydrolases"/>
    <property type="match status" value="1"/>
</dbReference>
<dbReference type="Pfam" id="PF07714">
    <property type="entry name" value="PK_Tyr_Ser-Thr"/>
    <property type="match status" value="1"/>
</dbReference>
<gene>
    <name evidence="3" type="ORF">TRIADDRAFT_54954</name>
</gene>
<evidence type="ECO:0000313" key="4">
    <source>
        <dbReference type="Proteomes" id="UP000009022"/>
    </source>
</evidence>
<dbReference type="GeneID" id="6752430"/>
<name>B3RTG2_TRIAD</name>